<organism evidence="10 11">
    <name type="scientific">Candidatus Enterocloster faecavium</name>
    <dbReference type="NCBI Taxonomy" id="2838560"/>
    <lineage>
        <taxon>Bacteria</taxon>
        <taxon>Bacillati</taxon>
        <taxon>Bacillota</taxon>
        <taxon>Clostridia</taxon>
        <taxon>Lachnospirales</taxon>
        <taxon>Lachnospiraceae</taxon>
        <taxon>Enterocloster</taxon>
    </lineage>
</organism>
<dbReference type="Gene3D" id="3.40.50.2300">
    <property type="match status" value="1"/>
</dbReference>
<dbReference type="PANTHER" id="PTHR48111:SF36">
    <property type="entry name" value="TRANSCRIPTIONAL REGULATORY PROTEIN CUTR"/>
    <property type="match status" value="1"/>
</dbReference>
<dbReference type="PANTHER" id="PTHR48111">
    <property type="entry name" value="REGULATOR OF RPOS"/>
    <property type="match status" value="1"/>
</dbReference>
<dbReference type="SMART" id="SM00448">
    <property type="entry name" value="REC"/>
    <property type="match status" value="1"/>
</dbReference>
<proteinExistence type="predicted"/>
<dbReference type="CDD" id="cd00383">
    <property type="entry name" value="trans_reg_C"/>
    <property type="match status" value="1"/>
</dbReference>
<reference evidence="10" key="1">
    <citation type="journal article" date="2021" name="PeerJ">
        <title>Extensive microbial diversity within the chicken gut microbiome revealed by metagenomics and culture.</title>
        <authorList>
            <person name="Gilroy R."/>
            <person name="Ravi A."/>
            <person name="Getino M."/>
            <person name="Pursley I."/>
            <person name="Horton D.L."/>
            <person name="Alikhan N.F."/>
            <person name="Baker D."/>
            <person name="Gharbi K."/>
            <person name="Hall N."/>
            <person name="Watson M."/>
            <person name="Adriaenssens E.M."/>
            <person name="Foster-Nyarko E."/>
            <person name="Jarju S."/>
            <person name="Secka A."/>
            <person name="Antonio M."/>
            <person name="Oren A."/>
            <person name="Chaudhuri R.R."/>
            <person name="La Ragione R."/>
            <person name="Hildebrand F."/>
            <person name="Pallen M.J."/>
        </authorList>
    </citation>
    <scope>NUCLEOTIDE SEQUENCE</scope>
    <source>
        <strain evidence="10">CHK188-4685</strain>
    </source>
</reference>
<dbReference type="PROSITE" id="PS51755">
    <property type="entry name" value="OMPR_PHOB"/>
    <property type="match status" value="1"/>
</dbReference>
<protein>
    <recommendedName>
        <fullName evidence="1">Stage 0 sporulation protein A homolog</fullName>
    </recommendedName>
</protein>
<accession>A0A9D2L5K1</accession>
<evidence type="ECO:0000256" key="7">
    <source>
        <dbReference type="PROSITE-ProRule" id="PRU01091"/>
    </source>
</evidence>
<evidence type="ECO:0000313" key="10">
    <source>
        <dbReference type="EMBL" id="HJB06311.1"/>
    </source>
</evidence>
<keyword evidence="4" id="KW-0804">Transcription</keyword>
<dbReference type="Gene3D" id="1.10.10.10">
    <property type="entry name" value="Winged helix-like DNA-binding domain superfamily/Winged helix DNA-binding domain"/>
    <property type="match status" value="1"/>
</dbReference>
<dbReference type="GO" id="GO:0032993">
    <property type="term" value="C:protein-DNA complex"/>
    <property type="evidence" value="ECO:0007669"/>
    <property type="project" value="TreeGrafter"/>
</dbReference>
<keyword evidence="2" id="KW-0805">Transcription regulation</keyword>
<dbReference type="SMART" id="SM00862">
    <property type="entry name" value="Trans_reg_C"/>
    <property type="match status" value="1"/>
</dbReference>
<evidence type="ECO:0000313" key="11">
    <source>
        <dbReference type="Proteomes" id="UP000886804"/>
    </source>
</evidence>
<dbReference type="GO" id="GO:0000156">
    <property type="term" value="F:phosphorelay response regulator activity"/>
    <property type="evidence" value="ECO:0007669"/>
    <property type="project" value="TreeGrafter"/>
</dbReference>
<dbReference type="InterPro" id="IPR036388">
    <property type="entry name" value="WH-like_DNA-bd_sf"/>
</dbReference>
<evidence type="ECO:0000256" key="1">
    <source>
        <dbReference type="ARBA" id="ARBA00018672"/>
    </source>
</evidence>
<dbReference type="GO" id="GO:0000976">
    <property type="term" value="F:transcription cis-regulatory region binding"/>
    <property type="evidence" value="ECO:0007669"/>
    <property type="project" value="TreeGrafter"/>
</dbReference>
<dbReference type="EMBL" id="DWYS01000005">
    <property type="protein sequence ID" value="HJB06311.1"/>
    <property type="molecule type" value="Genomic_DNA"/>
</dbReference>
<dbReference type="InterPro" id="IPR001789">
    <property type="entry name" value="Sig_transdc_resp-reg_receiver"/>
</dbReference>
<dbReference type="Gene3D" id="6.10.250.690">
    <property type="match status" value="1"/>
</dbReference>
<feature type="domain" description="Response regulatory" evidence="8">
    <location>
        <begin position="2"/>
        <end position="116"/>
    </location>
</feature>
<feature type="modified residue" description="4-aspartylphosphate" evidence="6">
    <location>
        <position position="51"/>
    </location>
</feature>
<dbReference type="Proteomes" id="UP000886804">
    <property type="component" value="Unassembled WGS sequence"/>
</dbReference>
<dbReference type="Pfam" id="PF00072">
    <property type="entry name" value="Response_reg"/>
    <property type="match status" value="1"/>
</dbReference>
<evidence type="ECO:0000259" key="8">
    <source>
        <dbReference type="PROSITE" id="PS50110"/>
    </source>
</evidence>
<sequence length="245" mass="27192">MRILIVEDNRRLAESLKDILKSLRYESDISLDGPEGFERLMSGLYDGVILDVMLPGMDGLELLKKARSAGNGTPVLMLTAKSDTEDKVAGLDAGADYYLTKPFDKDELTAALKAVLRRGGELIPDVLSFGDIRLNQSAFSLERGEKRIRLGKREFEVMRLLMYAKGAVVSKETMLLKIWGDDGEAVDNNVEIYISFLRKKLTFLKASASIVTARHLGYYLGNRLGQQEHMSSGIDSLPEKGGRSE</sequence>
<dbReference type="SUPFAM" id="SSF52172">
    <property type="entry name" value="CheY-like"/>
    <property type="match status" value="1"/>
</dbReference>
<feature type="DNA-binding region" description="OmpR/PhoB-type" evidence="7">
    <location>
        <begin position="124"/>
        <end position="222"/>
    </location>
</feature>
<evidence type="ECO:0000259" key="9">
    <source>
        <dbReference type="PROSITE" id="PS51755"/>
    </source>
</evidence>
<keyword evidence="6" id="KW-0597">Phosphoprotein</keyword>
<reference evidence="10" key="2">
    <citation type="submission" date="2021-04" db="EMBL/GenBank/DDBJ databases">
        <authorList>
            <person name="Gilroy R."/>
        </authorList>
    </citation>
    <scope>NUCLEOTIDE SEQUENCE</scope>
    <source>
        <strain evidence="10">CHK188-4685</strain>
    </source>
</reference>
<comment type="caution">
    <text evidence="10">The sequence shown here is derived from an EMBL/GenBank/DDBJ whole genome shotgun (WGS) entry which is preliminary data.</text>
</comment>
<dbReference type="InterPro" id="IPR011006">
    <property type="entry name" value="CheY-like_superfamily"/>
</dbReference>
<evidence type="ECO:0000256" key="5">
    <source>
        <dbReference type="ARBA" id="ARBA00024867"/>
    </source>
</evidence>
<gene>
    <name evidence="10" type="ORF">H9716_00375</name>
</gene>
<name>A0A9D2L5K1_9FIRM</name>
<dbReference type="PROSITE" id="PS50110">
    <property type="entry name" value="RESPONSE_REGULATORY"/>
    <property type="match status" value="1"/>
</dbReference>
<dbReference type="GO" id="GO:0005829">
    <property type="term" value="C:cytosol"/>
    <property type="evidence" value="ECO:0007669"/>
    <property type="project" value="TreeGrafter"/>
</dbReference>
<evidence type="ECO:0000256" key="2">
    <source>
        <dbReference type="ARBA" id="ARBA00023015"/>
    </source>
</evidence>
<evidence type="ECO:0000256" key="4">
    <source>
        <dbReference type="ARBA" id="ARBA00023163"/>
    </source>
</evidence>
<feature type="domain" description="OmpR/PhoB-type" evidence="9">
    <location>
        <begin position="124"/>
        <end position="222"/>
    </location>
</feature>
<dbReference type="AlphaFoldDB" id="A0A9D2L5K1"/>
<evidence type="ECO:0000256" key="3">
    <source>
        <dbReference type="ARBA" id="ARBA00023125"/>
    </source>
</evidence>
<dbReference type="GO" id="GO:0006355">
    <property type="term" value="P:regulation of DNA-templated transcription"/>
    <property type="evidence" value="ECO:0007669"/>
    <property type="project" value="InterPro"/>
</dbReference>
<keyword evidence="3 7" id="KW-0238">DNA-binding</keyword>
<dbReference type="InterPro" id="IPR039420">
    <property type="entry name" value="WalR-like"/>
</dbReference>
<dbReference type="Pfam" id="PF00486">
    <property type="entry name" value="Trans_reg_C"/>
    <property type="match status" value="1"/>
</dbReference>
<comment type="function">
    <text evidence="5">May play the central regulatory role in sporulation. It may be an element of the effector pathway responsible for the activation of sporulation genes in response to nutritional stress. Spo0A may act in concert with spo0H (a sigma factor) to control the expression of some genes that are critical to the sporulation process.</text>
</comment>
<evidence type="ECO:0000256" key="6">
    <source>
        <dbReference type="PROSITE-ProRule" id="PRU00169"/>
    </source>
</evidence>
<dbReference type="InterPro" id="IPR001867">
    <property type="entry name" value="OmpR/PhoB-type_DNA-bd"/>
</dbReference>